<reference evidence="1 2" key="1">
    <citation type="submission" date="2020-04" db="EMBL/GenBank/DDBJ databases">
        <title>MicrobeNet Type strains.</title>
        <authorList>
            <person name="Nicholson A.C."/>
        </authorList>
    </citation>
    <scope>NUCLEOTIDE SEQUENCE [LARGE SCALE GENOMIC DNA]</scope>
    <source>
        <strain evidence="1 2">ATCC BAA-277</strain>
    </source>
</reference>
<name>A0A846YXC2_9ACTN</name>
<organism evidence="1 2">
    <name type="scientific">Actinomadura latina</name>
    <dbReference type="NCBI Taxonomy" id="163603"/>
    <lineage>
        <taxon>Bacteria</taxon>
        <taxon>Bacillati</taxon>
        <taxon>Actinomycetota</taxon>
        <taxon>Actinomycetes</taxon>
        <taxon>Streptosporangiales</taxon>
        <taxon>Thermomonosporaceae</taxon>
        <taxon>Actinomadura</taxon>
    </lineage>
</organism>
<accession>A0A846YXC2</accession>
<proteinExistence type="predicted"/>
<keyword evidence="2" id="KW-1185">Reference proteome</keyword>
<evidence type="ECO:0000313" key="2">
    <source>
        <dbReference type="Proteomes" id="UP000579250"/>
    </source>
</evidence>
<sequence>MERVKARFREEFPGWSIIRTDRGRWWATRGPLTREDLNREASADADTPEQLAERIRAVLRAR</sequence>
<dbReference type="Proteomes" id="UP000579250">
    <property type="component" value="Unassembled WGS sequence"/>
</dbReference>
<comment type="caution">
    <text evidence="1">The sequence shown here is derived from an EMBL/GenBank/DDBJ whole genome shotgun (WGS) entry which is preliminary data.</text>
</comment>
<dbReference type="EMBL" id="JAAXPI010000023">
    <property type="protein sequence ID" value="NKZ05590.1"/>
    <property type="molecule type" value="Genomic_DNA"/>
</dbReference>
<dbReference type="AlphaFoldDB" id="A0A846YXC2"/>
<protein>
    <submittedName>
        <fullName evidence="1">Uncharacterized protein</fullName>
    </submittedName>
</protein>
<evidence type="ECO:0000313" key="1">
    <source>
        <dbReference type="EMBL" id="NKZ05590.1"/>
    </source>
</evidence>
<gene>
    <name evidence="1" type="ORF">HGB48_17825</name>
</gene>